<keyword evidence="1" id="KW-0645">Protease</keyword>
<dbReference type="PANTHER" id="PTHR10127:SF850">
    <property type="entry name" value="METALLOENDOPEPTIDASE"/>
    <property type="match status" value="1"/>
</dbReference>
<name>A0A0N5CAL3_STREA</name>
<evidence type="ECO:0000313" key="4">
    <source>
        <dbReference type="WBParaSite" id="SPAL_0001493400.1"/>
    </source>
</evidence>
<dbReference type="Proteomes" id="UP000046392">
    <property type="component" value="Unplaced"/>
</dbReference>
<feature type="domain" description="Peptidase M12A" evidence="2">
    <location>
        <begin position="54"/>
        <end position="223"/>
    </location>
</feature>
<evidence type="ECO:0000256" key="1">
    <source>
        <dbReference type="RuleBase" id="RU361183"/>
    </source>
</evidence>
<protein>
    <recommendedName>
        <fullName evidence="1">Metalloendopeptidase</fullName>
        <ecNumber evidence="1">3.4.24.-</ecNumber>
    </recommendedName>
</protein>
<dbReference type="WBParaSite" id="SPAL_0001493400.1">
    <property type="protein sequence ID" value="SPAL_0001493400.1"/>
    <property type="gene ID" value="SPAL_0001493400"/>
</dbReference>
<dbReference type="GO" id="GO:0046872">
    <property type="term" value="F:metal ion binding"/>
    <property type="evidence" value="ECO:0007669"/>
    <property type="project" value="UniProtKB-KW"/>
</dbReference>
<keyword evidence="3" id="KW-1185">Reference proteome</keyword>
<dbReference type="PRINTS" id="PR00480">
    <property type="entry name" value="ASTACIN"/>
</dbReference>
<comment type="cofactor">
    <cofactor evidence="1">
        <name>Zn(2+)</name>
        <dbReference type="ChEBI" id="CHEBI:29105"/>
    </cofactor>
    <text evidence="1">Binds 1 zinc ion per subunit.</text>
</comment>
<dbReference type="InterPro" id="IPR024079">
    <property type="entry name" value="MetalloPept_cat_dom_sf"/>
</dbReference>
<evidence type="ECO:0000259" key="2">
    <source>
        <dbReference type="Pfam" id="PF01400"/>
    </source>
</evidence>
<dbReference type="SUPFAM" id="SSF55486">
    <property type="entry name" value="Metalloproteases ('zincins'), catalytic domain"/>
    <property type="match status" value="1"/>
</dbReference>
<dbReference type="GO" id="GO:0006508">
    <property type="term" value="P:proteolysis"/>
    <property type="evidence" value="ECO:0007669"/>
    <property type="project" value="UniProtKB-KW"/>
</dbReference>
<dbReference type="Gene3D" id="3.40.390.10">
    <property type="entry name" value="Collagenase (Catalytic Domain)"/>
    <property type="match status" value="1"/>
</dbReference>
<reference evidence="4" key="1">
    <citation type="submission" date="2017-02" db="UniProtKB">
        <authorList>
            <consortium name="WormBaseParasite"/>
        </authorList>
    </citation>
    <scope>IDENTIFICATION</scope>
</reference>
<evidence type="ECO:0000313" key="3">
    <source>
        <dbReference type="Proteomes" id="UP000046392"/>
    </source>
</evidence>
<dbReference type="Pfam" id="PF01400">
    <property type="entry name" value="Astacin"/>
    <property type="match status" value="1"/>
</dbReference>
<organism evidence="3 4">
    <name type="scientific">Strongyloides papillosus</name>
    <name type="common">Intestinal threadworm</name>
    <dbReference type="NCBI Taxonomy" id="174720"/>
    <lineage>
        <taxon>Eukaryota</taxon>
        <taxon>Metazoa</taxon>
        <taxon>Ecdysozoa</taxon>
        <taxon>Nematoda</taxon>
        <taxon>Chromadorea</taxon>
        <taxon>Rhabditida</taxon>
        <taxon>Tylenchina</taxon>
        <taxon>Panagrolaimomorpha</taxon>
        <taxon>Strongyloidoidea</taxon>
        <taxon>Strongyloididae</taxon>
        <taxon>Strongyloides</taxon>
    </lineage>
</organism>
<dbReference type="AlphaFoldDB" id="A0A0N5CAL3"/>
<dbReference type="PANTHER" id="PTHR10127">
    <property type="entry name" value="DISCOIDIN, CUB, EGF, LAMININ , AND ZINC METALLOPROTEASE DOMAIN CONTAINING"/>
    <property type="match status" value="1"/>
</dbReference>
<dbReference type="GO" id="GO:0004222">
    <property type="term" value="F:metalloendopeptidase activity"/>
    <property type="evidence" value="ECO:0007669"/>
    <property type="project" value="UniProtKB-UniRule"/>
</dbReference>
<keyword evidence="1" id="KW-0479">Metal-binding</keyword>
<keyword evidence="1" id="KW-0862">Zinc</keyword>
<proteinExistence type="predicted"/>
<dbReference type="InterPro" id="IPR001506">
    <property type="entry name" value="Peptidase_M12A"/>
</dbReference>
<sequence length="405" mass="47718">MHMSGESYAGHPLNEKERIIYPPPYPTDGREVSYYYEEKLLDLFKKLKGYPDVEEIDEIFYQINNYTCFNFTKSQVDIKNKIGIYFCITQHNDHVRLSNDDNKPTYISLKEETYKDIFKIRFYLGLAFGLIPEIQRIDRDRELQIDYDNISLYFKPYFNKSNYYYKFIQNTDYDFASATHFPNDFGSKGLEITYKPFNCRYEEMLKANRLFVYSDFRKINNIYCKCLKKNSCEHGGYYSKKNCMECQCPSIFTGKNCENLIETKEKIGCNNGNTEIKIKKDEKKEGEVTIKNIKEDCYISITAEDKNKVVQITVKSAEIINFDGCIMNPRGEIKYRKDKGVEGLYIQYNVSNPFKLKALSNEVFIKFHDYFSRSSLKLSYKEIDPIEIDSTKDSKELIESCKAEI</sequence>
<keyword evidence="1" id="KW-0378">Hydrolase</keyword>
<accession>A0A0N5CAL3</accession>
<dbReference type="EC" id="3.4.24.-" evidence="1"/>
<keyword evidence="1" id="KW-0482">Metalloprotease</keyword>